<dbReference type="EMBL" id="MCFE01000781">
    <property type="protein sequence ID" value="ORX79459.1"/>
    <property type="molecule type" value="Genomic_DNA"/>
</dbReference>
<organism evidence="3 4">
    <name type="scientific">Basidiobolus meristosporus CBS 931.73</name>
    <dbReference type="NCBI Taxonomy" id="1314790"/>
    <lineage>
        <taxon>Eukaryota</taxon>
        <taxon>Fungi</taxon>
        <taxon>Fungi incertae sedis</taxon>
        <taxon>Zoopagomycota</taxon>
        <taxon>Entomophthoromycotina</taxon>
        <taxon>Basidiobolomycetes</taxon>
        <taxon>Basidiobolales</taxon>
        <taxon>Basidiobolaceae</taxon>
        <taxon>Basidiobolus</taxon>
    </lineage>
</organism>
<evidence type="ECO:0000313" key="4">
    <source>
        <dbReference type="Proteomes" id="UP000193498"/>
    </source>
</evidence>
<reference evidence="3 4" key="1">
    <citation type="submission" date="2016-07" db="EMBL/GenBank/DDBJ databases">
        <title>Pervasive Adenine N6-methylation of Active Genes in Fungi.</title>
        <authorList>
            <consortium name="DOE Joint Genome Institute"/>
            <person name="Mondo S.J."/>
            <person name="Dannebaum R.O."/>
            <person name="Kuo R.C."/>
            <person name="Labutti K."/>
            <person name="Haridas S."/>
            <person name="Kuo A."/>
            <person name="Salamov A."/>
            <person name="Ahrendt S.R."/>
            <person name="Lipzen A."/>
            <person name="Sullivan W."/>
            <person name="Andreopoulos W.B."/>
            <person name="Clum A."/>
            <person name="Lindquist E."/>
            <person name="Daum C."/>
            <person name="Ramamoorthy G.K."/>
            <person name="Gryganskyi A."/>
            <person name="Culley D."/>
            <person name="Magnuson J.K."/>
            <person name="James T.Y."/>
            <person name="O'Malley M.A."/>
            <person name="Stajich J.E."/>
            <person name="Spatafora J.W."/>
            <person name="Visel A."/>
            <person name="Grigoriev I.V."/>
        </authorList>
    </citation>
    <scope>NUCLEOTIDE SEQUENCE [LARGE SCALE GENOMIC DNA]</scope>
    <source>
        <strain evidence="3 4">CBS 931.73</strain>
    </source>
</reference>
<name>A0A1Y1X0X9_9FUNG</name>
<evidence type="ECO:0000313" key="3">
    <source>
        <dbReference type="EMBL" id="ORX79459.1"/>
    </source>
</evidence>
<dbReference type="PANTHER" id="PTHR35559">
    <property type="entry name" value="CHITIN-BINDING TYPE-4 DOMAIN-CONTAINING PROTEIN"/>
    <property type="match status" value="1"/>
</dbReference>
<feature type="region of interest" description="Disordered" evidence="1">
    <location>
        <begin position="81"/>
        <end position="121"/>
    </location>
</feature>
<proteinExistence type="predicted"/>
<dbReference type="Gene3D" id="2.70.50.70">
    <property type="match status" value="1"/>
</dbReference>
<dbReference type="InParanoid" id="A0A1Y1X0X9"/>
<comment type="caution">
    <text evidence="3">The sequence shown here is derived from an EMBL/GenBank/DDBJ whole genome shotgun (WGS) entry which is preliminary data.</text>
</comment>
<feature type="signal peptide" evidence="2">
    <location>
        <begin position="1"/>
        <end position="23"/>
    </location>
</feature>
<feature type="chain" id="PRO_5012598452" description="Chitin-binding type-4 domain-containing protein" evidence="2">
    <location>
        <begin position="24"/>
        <end position="239"/>
    </location>
</feature>
<dbReference type="AlphaFoldDB" id="A0A1Y1X0X9"/>
<dbReference type="PANTHER" id="PTHR35559:SF1">
    <property type="entry name" value="CHITIN-BINDING TYPE-4 DOMAIN-CONTAINING PROTEIN"/>
    <property type="match status" value="1"/>
</dbReference>
<evidence type="ECO:0000256" key="2">
    <source>
        <dbReference type="SAM" id="SignalP"/>
    </source>
</evidence>
<keyword evidence="2" id="KW-0732">Signal</keyword>
<sequence length="239" mass="26281">MIGIKLVSTAIAALTVLVTVSDAHSWVDCMDWRFKNPSKPSFDDDAGSCYGFARRFPASMKGGKYTGKYGFGTLDSTGASRHYKQNEQSPDTWPACSTGKRIGGDEEVGTDETRANPVSKAYGGTWGPMTVAKAGQQLCVRWPAKNHKNEPNNIVYINMPPSPTAKDPTQKQLNGWNIAKLQYGNCFSGGSDKARCGGCFTIPKDRKPGDYLIQWRWMLKGDDGKPEWYTSCSDVQVTK</sequence>
<protein>
    <recommendedName>
        <fullName evidence="5">Chitin-binding type-4 domain-containing protein</fullName>
    </recommendedName>
</protein>
<evidence type="ECO:0000256" key="1">
    <source>
        <dbReference type="SAM" id="MobiDB-lite"/>
    </source>
</evidence>
<gene>
    <name evidence="3" type="ORF">K493DRAFT_362601</name>
</gene>
<accession>A0A1Y1X0X9</accession>
<dbReference type="OrthoDB" id="165036at2759"/>
<keyword evidence="4" id="KW-1185">Reference proteome</keyword>
<dbReference type="Proteomes" id="UP000193498">
    <property type="component" value="Unassembled WGS sequence"/>
</dbReference>
<evidence type="ECO:0008006" key="5">
    <source>
        <dbReference type="Google" id="ProtNLM"/>
    </source>
</evidence>